<dbReference type="Pfam" id="PF10947">
    <property type="entry name" value="DUF2628"/>
    <property type="match status" value="1"/>
</dbReference>
<dbReference type="InterPro" id="IPR024399">
    <property type="entry name" value="DUF2628"/>
</dbReference>
<evidence type="ECO:0000313" key="3">
    <source>
        <dbReference type="Proteomes" id="UP000005959"/>
    </source>
</evidence>
<keyword evidence="1" id="KW-0812">Transmembrane</keyword>
<dbReference type="EMBL" id="AGCI01000004">
    <property type="protein sequence ID" value="EHM48521.1"/>
    <property type="molecule type" value="Genomic_DNA"/>
</dbReference>
<evidence type="ECO:0000256" key="1">
    <source>
        <dbReference type="SAM" id="Phobius"/>
    </source>
</evidence>
<proteinExistence type="predicted"/>
<evidence type="ECO:0008006" key="4">
    <source>
        <dbReference type="Google" id="ProtNLM"/>
    </source>
</evidence>
<protein>
    <recommendedName>
        <fullName evidence="4">DUF2628 domain-containing protein</fullName>
    </recommendedName>
</protein>
<reference evidence="2 3" key="1">
    <citation type="submission" date="2011-08" db="EMBL/GenBank/DDBJ databases">
        <authorList>
            <person name="Weinstock G."/>
            <person name="Sodergren E."/>
            <person name="Clifton S."/>
            <person name="Fulton L."/>
            <person name="Fulton B."/>
            <person name="Courtney L."/>
            <person name="Fronick C."/>
            <person name="Harrison M."/>
            <person name="Strong C."/>
            <person name="Farmer C."/>
            <person name="Delahaunty K."/>
            <person name="Markovic C."/>
            <person name="Hall O."/>
            <person name="Minx P."/>
            <person name="Tomlinson C."/>
            <person name="Mitreva M."/>
            <person name="Hou S."/>
            <person name="Chen J."/>
            <person name="Wollam A."/>
            <person name="Pepin K.H."/>
            <person name="Johnson M."/>
            <person name="Bhonagiri V."/>
            <person name="Zhang X."/>
            <person name="Suruliraj S."/>
            <person name="Warren W."/>
            <person name="Chinwalla A."/>
            <person name="Mardis E.R."/>
            <person name="Wilson R.K."/>
        </authorList>
    </citation>
    <scope>NUCLEOTIDE SEQUENCE [LARGE SCALE GENOMIC DNA]</scope>
    <source>
        <strain evidence="2 3">ATCC 51873</strain>
    </source>
</reference>
<dbReference type="RefSeq" id="WP_004089125.1">
    <property type="nucleotide sequence ID" value="NZ_JH417484.1"/>
</dbReference>
<dbReference type="HOGENOM" id="CLU_137392_1_0_6"/>
<dbReference type="PATRIC" id="fig|1002364.3.peg.117"/>
<feature type="transmembrane region" description="Helical" evidence="1">
    <location>
        <begin position="44"/>
        <end position="65"/>
    </location>
</feature>
<dbReference type="AlphaFoldDB" id="G9Y0S5"/>
<comment type="caution">
    <text evidence="2">The sequence shown here is derived from an EMBL/GenBank/DDBJ whole genome shotgun (WGS) entry which is preliminary data.</text>
</comment>
<sequence>MEHNTNTELTRTWKKRFDFYEKNGLPGSKEYASAIKALPLLKRIVYSGNWFAFFFGIIYFCIIGLWKKGLVLFVCVCLVNIILGIIEMSTTANLERTARMTNLIYAFYCCRVANVAFYLKTVKGIDGWNPFEGFSQKSAAELAALPSKETY</sequence>
<gene>
    <name evidence="2" type="ORF">HMPREF0454_00133</name>
</gene>
<feature type="transmembrane region" description="Helical" evidence="1">
    <location>
        <begin position="71"/>
        <end position="90"/>
    </location>
</feature>
<dbReference type="Proteomes" id="UP000005959">
    <property type="component" value="Unassembled WGS sequence"/>
</dbReference>
<keyword evidence="1" id="KW-1133">Transmembrane helix</keyword>
<keyword evidence="1" id="KW-0472">Membrane</keyword>
<name>G9Y0S5_HAFAL</name>
<accession>G9Y0S5</accession>
<evidence type="ECO:0000313" key="2">
    <source>
        <dbReference type="EMBL" id="EHM48521.1"/>
    </source>
</evidence>
<organism evidence="2 3">
    <name type="scientific">Hafnia alvei ATCC 51873</name>
    <dbReference type="NCBI Taxonomy" id="1002364"/>
    <lineage>
        <taxon>Bacteria</taxon>
        <taxon>Pseudomonadati</taxon>
        <taxon>Pseudomonadota</taxon>
        <taxon>Gammaproteobacteria</taxon>
        <taxon>Enterobacterales</taxon>
        <taxon>Hafniaceae</taxon>
        <taxon>Hafnia</taxon>
    </lineage>
</organism>